<feature type="compositionally biased region" description="Basic and acidic residues" evidence="1">
    <location>
        <begin position="1"/>
        <end position="29"/>
    </location>
</feature>
<evidence type="ECO:0000313" key="3">
    <source>
        <dbReference type="EMBL" id="MCD5315349.1"/>
    </source>
</evidence>
<name>A0A9X1NKQ6_9ACTN</name>
<dbReference type="CDD" id="cd00761">
    <property type="entry name" value="Glyco_tranf_GTA_type"/>
    <property type="match status" value="1"/>
</dbReference>
<gene>
    <name evidence="3" type="ORF">LR394_31055</name>
</gene>
<sequence length="304" mass="34118">MFDQSEPHDLGLPDHLAEHLTEHLTERPAEQLTENEQPAEPQSDTSPTTGPPRRTVRILRNTRTPGLPGARNTGITQATGEFVAFCDDDDEWLPGKLRAQFEQLRHHPEASAVASGILVHFRGQDRPRLPTAESLSHADFLRDRQMAVHPSTLVFRRADLLDETAGIGLVDEEIPGGYGEDYDLLLRAARRAPVIAVSRPQVRVYWHESSYFFDRWQTIVNALGYLLRKHPEFAGDRAGLARLHGQIAFAYAGMGQRRPARAHAVRALRGNWREKRSVLALLVSTGLVRAQFLSNLSHRFGRGI</sequence>
<dbReference type="Gene3D" id="3.90.550.10">
    <property type="entry name" value="Spore Coat Polysaccharide Biosynthesis Protein SpsA, Chain A"/>
    <property type="match status" value="1"/>
</dbReference>
<organism evidence="3 4">
    <name type="scientific">Kineosporia babensis</name>
    <dbReference type="NCBI Taxonomy" id="499548"/>
    <lineage>
        <taxon>Bacteria</taxon>
        <taxon>Bacillati</taxon>
        <taxon>Actinomycetota</taxon>
        <taxon>Actinomycetes</taxon>
        <taxon>Kineosporiales</taxon>
        <taxon>Kineosporiaceae</taxon>
        <taxon>Kineosporia</taxon>
    </lineage>
</organism>
<evidence type="ECO:0000259" key="2">
    <source>
        <dbReference type="Pfam" id="PF00535"/>
    </source>
</evidence>
<dbReference type="Pfam" id="PF00535">
    <property type="entry name" value="Glycos_transf_2"/>
    <property type="match status" value="1"/>
</dbReference>
<evidence type="ECO:0000313" key="4">
    <source>
        <dbReference type="Proteomes" id="UP001138997"/>
    </source>
</evidence>
<dbReference type="PANTHER" id="PTHR43685:SF2">
    <property type="entry name" value="GLYCOSYLTRANSFERASE 2-LIKE DOMAIN-CONTAINING PROTEIN"/>
    <property type="match status" value="1"/>
</dbReference>
<proteinExistence type="predicted"/>
<keyword evidence="4" id="KW-1185">Reference proteome</keyword>
<dbReference type="InterPro" id="IPR029044">
    <property type="entry name" value="Nucleotide-diphossugar_trans"/>
</dbReference>
<dbReference type="PANTHER" id="PTHR43685">
    <property type="entry name" value="GLYCOSYLTRANSFERASE"/>
    <property type="match status" value="1"/>
</dbReference>
<protein>
    <submittedName>
        <fullName evidence="3">Glycosyltransferase family 2 protein</fullName>
    </submittedName>
</protein>
<dbReference type="EMBL" id="JAJOMB010000021">
    <property type="protein sequence ID" value="MCD5315349.1"/>
    <property type="molecule type" value="Genomic_DNA"/>
</dbReference>
<feature type="compositionally biased region" description="Polar residues" evidence="1">
    <location>
        <begin position="32"/>
        <end position="48"/>
    </location>
</feature>
<dbReference type="InterPro" id="IPR050834">
    <property type="entry name" value="Glycosyltransf_2"/>
</dbReference>
<dbReference type="Proteomes" id="UP001138997">
    <property type="component" value="Unassembled WGS sequence"/>
</dbReference>
<comment type="caution">
    <text evidence="3">The sequence shown here is derived from an EMBL/GenBank/DDBJ whole genome shotgun (WGS) entry which is preliminary data.</text>
</comment>
<feature type="domain" description="Glycosyltransferase 2-like" evidence="2">
    <location>
        <begin position="56"/>
        <end position="130"/>
    </location>
</feature>
<feature type="region of interest" description="Disordered" evidence="1">
    <location>
        <begin position="1"/>
        <end position="74"/>
    </location>
</feature>
<dbReference type="SUPFAM" id="SSF53448">
    <property type="entry name" value="Nucleotide-diphospho-sugar transferases"/>
    <property type="match status" value="1"/>
</dbReference>
<dbReference type="InterPro" id="IPR001173">
    <property type="entry name" value="Glyco_trans_2-like"/>
</dbReference>
<accession>A0A9X1NKQ6</accession>
<evidence type="ECO:0000256" key="1">
    <source>
        <dbReference type="SAM" id="MobiDB-lite"/>
    </source>
</evidence>
<reference evidence="3" key="1">
    <citation type="submission" date="2021-11" db="EMBL/GenBank/DDBJ databases">
        <title>Streptomyces corallinus and Kineosporia corallina sp. nov., two new coral-derived marine actinobacteria.</title>
        <authorList>
            <person name="Buangrab K."/>
            <person name="Sutthacheep M."/>
            <person name="Yeemin T."/>
            <person name="Harunari E."/>
            <person name="Igarashi Y."/>
            <person name="Sripreechasak P."/>
            <person name="Kanchanasin P."/>
            <person name="Tanasupawat S."/>
            <person name="Phongsopitanun W."/>
        </authorList>
    </citation>
    <scope>NUCLEOTIDE SEQUENCE</scope>
    <source>
        <strain evidence="3">JCM 31032</strain>
    </source>
</reference>
<dbReference type="AlphaFoldDB" id="A0A9X1NKQ6"/>